<evidence type="ECO:0000313" key="3">
    <source>
        <dbReference type="Proteomes" id="UP000034617"/>
    </source>
</evidence>
<evidence type="ECO:0000256" key="1">
    <source>
        <dbReference type="SAM" id="MobiDB-lite"/>
    </source>
</evidence>
<name>A0A0G1J260_9BACT</name>
<sequence length="82" mass="9844">MAYVDEERFVAGPLLEEGVEVWRWCENCSEINYGRYLQNENSPRINELQREAREHGKKPGHTAHFQVKREGVYDTTRYRRED</sequence>
<accession>A0A0G1J260</accession>
<dbReference type="EMBL" id="LCHM01000013">
    <property type="protein sequence ID" value="KKT38142.1"/>
    <property type="molecule type" value="Genomic_DNA"/>
</dbReference>
<protein>
    <submittedName>
        <fullName evidence="2">Uncharacterized protein</fullName>
    </submittedName>
</protein>
<organism evidence="2 3">
    <name type="scientific">Candidatus Gottesmanbacteria bacterium GW2011_GWB1_44_11c</name>
    <dbReference type="NCBI Taxonomy" id="1618447"/>
    <lineage>
        <taxon>Bacteria</taxon>
        <taxon>Candidatus Gottesmaniibacteriota</taxon>
    </lineage>
</organism>
<feature type="region of interest" description="Disordered" evidence="1">
    <location>
        <begin position="51"/>
        <end position="82"/>
    </location>
</feature>
<feature type="compositionally biased region" description="Basic and acidic residues" evidence="1">
    <location>
        <begin position="67"/>
        <end position="82"/>
    </location>
</feature>
<proteinExistence type="predicted"/>
<comment type="caution">
    <text evidence="2">The sequence shown here is derived from an EMBL/GenBank/DDBJ whole genome shotgun (WGS) entry which is preliminary data.</text>
</comment>
<evidence type="ECO:0000313" key="2">
    <source>
        <dbReference type="EMBL" id="KKT38142.1"/>
    </source>
</evidence>
<reference evidence="2 3" key="1">
    <citation type="journal article" date="2015" name="Nature">
        <title>rRNA introns, odd ribosomes, and small enigmatic genomes across a large radiation of phyla.</title>
        <authorList>
            <person name="Brown C.T."/>
            <person name="Hug L.A."/>
            <person name="Thomas B.C."/>
            <person name="Sharon I."/>
            <person name="Castelle C.J."/>
            <person name="Singh A."/>
            <person name="Wilkins M.J."/>
            <person name="Williams K.H."/>
            <person name="Banfield J.F."/>
        </authorList>
    </citation>
    <scope>NUCLEOTIDE SEQUENCE [LARGE SCALE GENOMIC DNA]</scope>
</reference>
<dbReference type="Proteomes" id="UP000034617">
    <property type="component" value="Unassembled WGS sequence"/>
</dbReference>
<gene>
    <name evidence="2" type="ORF">UW22_C0013G0029</name>
</gene>
<dbReference type="AlphaFoldDB" id="A0A0G1J260"/>